<dbReference type="InterPro" id="IPR002731">
    <property type="entry name" value="ATPase_BadF"/>
</dbReference>
<keyword evidence="2" id="KW-0808">Transferase</keyword>
<dbReference type="AlphaFoldDB" id="A0A5D4GZM0"/>
<evidence type="ECO:0000313" key="2">
    <source>
        <dbReference type="EMBL" id="TYR34241.1"/>
    </source>
</evidence>
<dbReference type="SUPFAM" id="SSF53067">
    <property type="entry name" value="Actin-like ATPase domain"/>
    <property type="match status" value="2"/>
</dbReference>
<accession>A0A5D4GZM0</accession>
<evidence type="ECO:0000313" key="3">
    <source>
        <dbReference type="Proteomes" id="UP000323258"/>
    </source>
</evidence>
<comment type="caution">
    <text evidence="2">The sequence shown here is derived from an EMBL/GenBank/DDBJ whole genome shotgun (WGS) entry which is preliminary data.</text>
</comment>
<gene>
    <name evidence="2" type="ORF">FY036_04810</name>
</gene>
<reference evidence="2 3" key="1">
    <citation type="submission" date="2019-08" db="EMBL/GenBank/DDBJ databases">
        <authorList>
            <person name="Seo Y.L."/>
        </authorList>
    </citation>
    <scope>NUCLEOTIDE SEQUENCE [LARGE SCALE GENOMIC DNA]</scope>
    <source>
        <strain evidence="2 3">MaA-C15</strain>
    </source>
</reference>
<sequence length="317" mass="32809">MTTRQVTPLAPQASVVGVDIGGTKTHLRLREAAGQRDLVVPTGDWRHREWQRDARSLLELIARFTNDAPLAAIGIGAHGCDDKSECEAFEDAFRSAGPLPVRVVNDAELMPAAFGLEQQIGVVAGTGSIAVCRTADGEMLVAGGWGWIIGDEGSAASLVREAARTVALHLDGGGSEDDPLVRRLFASLEIPSAARIGSRLGSLGSATAVGRHASLIFDAADEGSPLADAVIKEGGRALADLVARLRLRGSQAGSAVAGGSVIASQPRLWNAFRAGVAALCGTEFSLFLHEGPPVEGAIVLADRLAADLHASPHTAVS</sequence>
<dbReference type="Gene3D" id="3.30.420.40">
    <property type="match status" value="2"/>
</dbReference>
<protein>
    <submittedName>
        <fullName evidence="2">Sugar kinase</fullName>
    </submittedName>
</protein>
<dbReference type="InterPro" id="IPR052519">
    <property type="entry name" value="Euk-type_GlcNAc_Kinase"/>
</dbReference>
<dbReference type="EMBL" id="VSZS01000056">
    <property type="protein sequence ID" value="TYR34241.1"/>
    <property type="molecule type" value="Genomic_DNA"/>
</dbReference>
<dbReference type="Pfam" id="PF01869">
    <property type="entry name" value="BcrAD_BadFG"/>
    <property type="match status" value="1"/>
</dbReference>
<proteinExistence type="predicted"/>
<dbReference type="PANTHER" id="PTHR43190:SF3">
    <property type="entry name" value="N-ACETYL-D-GLUCOSAMINE KINASE"/>
    <property type="match status" value="1"/>
</dbReference>
<dbReference type="Proteomes" id="UP000323258">
    <property type="component" value="Unassembled WGS sequence"/>
</dbReference>
<evidence type="ECO:0000259" key="1">
    <source>
        <dbReference type="Pfam" id="PF01869"/>
    </source>
</evidence>
<dbReference type="GO" id="GO:0016301">
    <property type="term" value="F:kinase activity"/>
    <property type="evidence" value="ECO:0007669"/>
    <property type="project" value="UniProtKB-KW"/>
</dbReference>
<organism evidence="2 3">
    <name type="scientific">Neoaquamicrobium microcysteis</name>
    <dbReference type="NCBI Taxonomy" id="2682781"/>
    <lineage>
        <taxon>Bacteria</taxon>
        <taxon>Pseudomonadati</taxon>
        <taxon>Pseudomonadota</taxon>
        <taxon>Alphaproteobacteria</taxon>
        <taxon>Hyphomicrobiales</taxon>
        <taxon>Phyllobacteriaceae</taxon>
        <taxon>Neoaquamicrobium</taxon>
    </lineage>
</organism>
<feature type="domain" description="ATPase BadF/BadG/BcrA/BcrD type" evidence="1">
    <location>
        <begin position="16"/>
        <end position="268"/>
    </location>
</feature>
<dbReference type="RefSeq" id="WP_148913580.1">
    <property type="nucleotide sequence ID" value="NZ_VSZS01000056.1"/>
</dbReference>
<dbReference type="InterPro" id="IPR043129">
    <property type="entry name" value="ATPase_NBD"/>
</dbReference>
<dbReference type="PANTHER" id="PTHR43190">
    <property type="entry name" value="N-ACETYL-D-GLUCOSAMINE KINASE"/>
    <property type="match status" value="1"/>
</dbReference>
<keyword evidence="3" id="KW-1185">Reference proteome</keyword>
<name>A0A5D4GZM0_9HYPH</name>
<dbReference type="OrthoDB" id="63487at2"/>
<keyword evidence="2" id="KW-0418">Kinase</keyword>
<reference evidence="2 3" key="2">
    <citation type="submission" date="2019-09" db="EMBL/GenBank/DDBJ databases">
        <title>Mesorhizobium sp. MaA-C15 isolated from Microcystis aeruginosa.</title>
        <authorList>
            <person name="Jeong S.E."/>
            <person name="Jin H.M."/>
            <person name="Jeon C.O."/>
        </authorList>
    </citation>
    <scope>NUCLEOTIDE SEQUENCE [LARGE SCALE GENOMIC DNA]</scope>
    <source>
        <strain evidence="2 3">MaA-C15</strain>
    </source>
</reference>